<feature type="domain" description="ABC-2 type transporter transmembrane" evidence="7">
    <location>
        <begin position="18"/>
        <end position="347"/>
    </location>
</feature>
<dbReference type="PANTHER" id="PTHR30294:SF29">
    <property type="entry name" value="MULTIDRUG ABC TRANSPORTER PERMEASE YBHS-RELATED"/>
    <property type="match status" value="1"/>
</dbReference>
<dbReference type="AlphaFoldDB" id="A0A495AHF5"/>
<gene>
    <name evidence="8" type="ORF">D8M06_03985</name>
</gene>
<feature type="transmembrane region" description="Helical" evidence="6">
    <location>
        <begin position="243"/>
        <end position="270"/>
    </location>
</feature>
<evidence type="ECO:0000256" key="5">
    <source>
        <dbReference type="ARBA" id="ARBA00023136"/>
    </source>
</evidence>
<dbReference type="InterPro" id="IPR051449">
    <property type="entry name" value="ABC-2_transporter_component"/>
</dbReference>
<evidence type="ECO:0000256" key="1">
    <source>
        <dbReference type="ARBA" id="ARBA00004651"/>
    </source>
</evidence>
<reference evidence="8 9" key="1">
    <citation type="journal article" date="2016" name="Int. J. Syst. Evol. Microbiol.">
        <title>Oceanobacillus halophilus sp. nov., a novel moderately halophilic bacterium from a hypersaline lake.</title>
        <authorList>
            <person name="Amoozegar M.A."/>
            <person name="Bagheri M."/>
            <person name="Makhdoumi A."/>
            <person name="Nikou M.M."/>
            <person name="Fazeli S.A.S."/>
            <person name="Schumann P."/>
            <person name="Sproer C."/>
            <person name="Sanchez-Porro C."/>
            <person name="Ventosa A."/>
        </authorList>
    </citation>
    <scope>NUCLEOTIDE SEQUENCE [LARGE SCALE GENOMIC DNA]</scope>
    <source>
        <strain evidence="8 9">DSM 23996</strain>
    </source>
</reference>
<evidence type="ECO:0000256" key="4">
    <source>
        <dbReference type="ARBA" id="ARBA00022989"/>
    </source>
</evidence>
<evidence type="ECO:0000313" key="8">
    <source>
        <dbReference type="EMBL" id="RKQ37965.1"/>
    </source>
</evidence>
<keyword evidence="3 6" id="KW-0812">Transmembrane</keyword>
<dbReference type="PANTHER" id="PTHR30294">
    <property type="entry name" value="MEMBRANE COMPONENT OF ABC TRANSPORTER YHHJ-RELATED"/>
    <property type="match status" value="1"/>
</dbReference>
<evidence type="ECO:0000256" key="6">
    <source>
        <dbReference type="SAM" id="Phobius"/>
    </source>
</evidence>
<sequence>MIDIIKTRFIHWKKQRISLLFWLLFPMICTIFIIQLITAIQEDSQIPVGIVMEEDTVLANHLYAKIKNTPILRVVNVTETEAKQKVESHELDSAFVIQEDYEENIKKGKRNWLIKSYSSNLSFAFTPVKEMIISFVQEETGRSKTAHTVHDLSTDSEIKFSWEEVTKKAKNIQVEEDLLLTTFSFANTPNASKDPNITPVNTWGIWAVLSLLSTFLIFDWVIKERKSVLLLRYPFIRFSIKSFLLRNLLLYTMLLFFVDIITVILFHYVLNESLTLAGIGLLFMYRFMINLGAFLSGLMFHRLMSYYGFSFIITMFISILSGATVPIDGLTNRFPWIVIYNPLYSFLEQEWFNPWLLLLLLVVILWRIKGVKYNA</sequence>
<name>A0A495AHF5_9BACI</name>
<keyword evidence="2" id="KW-1003">Cell membrane</keyword>
<dbReference type="RefSeq" id="WP_121203037.1">
    <property type="nucleotide sequence ID" value="NZ_RBZP01000001.1"/>
</dbReference>
<feature type="transmembrane region" description="Helical" evidence="6">
    <location>
        <begin position="351"/>
        <end position="368"/>
    </location>
</feature>
<dbReference type="GO" id="GO:0140359">
    <property type="term" value="F:ABC-type transporter activity"/>
    <property type="evidence" value="ECO:0007669"/>
    <property type="project" value="InterPro"/>
</dbReference>
<dbReference type="OrthoDB" id="2417739at2"/>
<comment type="subcellular location">
    <subcellularLocation>
        <location evidence="1">Cell membrane</location>
        <topology evidence="1">Multi-pass membrane protein</topology>
    </subcellularLocation>
</comment>
<evidence type="ECO:0000256" key="3">
    <source>
        <dbReference type="ARBA" id="ARBA00022692"/>
    </source>
</evidence>
<keyword evidence="5 6" id="KW-0472">Membrane</keyword>
<keyword evidence="9" id="KW-1185">Reference proteome</keyword>
<feature type="transmembrane region" description="Helical" evidence="6">
    <location>
        <begin position="20"/>
        <end position="40"/>
    </location>
</feature>
<dbReference type="Pfam" id="PF12698">
    <property type="entry name" value="ABC2_membrane_3"/>
    <property type="match status" value="1"/>
</dbReference>
<accession>A0A495AHF5</accession>
<evidence type="ECO:0000259" key="7">
    <source>
        <dbReference type="Pfam" id="PF12698"/>
    </source>
</evidence>
<comment type="caution">
    <text evidence="8">The sequence shown here is derived from an EMBL/GenBank/DDBJ whole genome shotgun (WGS) entry which is preliminary data.</text>
</comment>
<feature type="transmembrane region" description="Helical" evidence="6">
    <location>
        <begin position="203"/>
        <end position="222"/>
    </location>
</feature>
<evidence type="ECO:0000313" key="9">
    <source>
        <dbReference type="Proteomes" id="UP000269301"/>
    </source>
</evidence>
<dbReference type="Gene3D" id="3.40.1710.10">
    <property type="entry name" value="abc type-2 transporter like domain"/>
    <property type="match status" value="1"/>
</dbReference>
<evidence type="ECO:0000256" key="2">
    <source>
        <dbReference type="ARBA" id="ARBA00022475"/>
    </source>
</evidence>
<dbReference type="EMBL" id="RBZP01000001">
    <property type="protein sequence ID" value="RKQ37965.1"/>
    <property type="molecule type" value="Genomic_DNA"/>
</dbReference>
<proteinExistence type="predicted"/>
<keyword evidence="4 6" id="KW-1133">Transmembrane helix</keyword>
<dbReference type="GO" id="GO:0005886">
    <property type="term" value="C:plasma membrane"/>
    <property type="evidence" value="ECO:0007669"/>
    <property type="project" value="UniProtKB-SubCell"/>
</dbReference>
<feature type="transmembrane region" description="Helical" evidence="6">
    <location>
        <begin position="306"/>
        <end position="327"/>
    </location>
</feature>
<dbReference type="InterPro" id="IPR013525">
    <property type="entry name" value="ABC2_TM"/>
</dbReference>
<dbReference type="Proteomes" id="UP000269301">
    <property type="component" value="Unassembled WGS sequence"/>
</dbReference>
<protein>
    <submittedName>
        <fullName evidence="8">ABC transporter permease</fullName>
    </submittedName>
</protein>
<organism evidence="8 9">
    <name type="scientific">Oceanobacillus halophilus</name>
    <dbReference type="NCBI Taxonomy" id="930130"/>
    <lineage>
        <taxon>Bacteria</taxon>
        <taxon>Bacillati</taxon>
        <taxon>Bacillota</taxon>
        <taxon>Bacilli</taxon>
        <taxon>Bacillales</taxon>
        <taxon>Bacillaceae</taxon>
        <taxon>Oceanobacillus</taxon>
    </lineage>
</organism>
<feature type="transmembrane region" description="Helical" evidence="6">
    <location>
        <begin position="276"/>
        <end position="299"/>
    </location>
</feature>